<evidence type="ECO:0000313" key="9">
    <source>
        <dbReference type="EMBL" id="HEA86716.1"/>
    </source>
</evidence>
<organism evidence="9">
    <name type="scientific">candidate division WOR-3 bacterium</name>
    <dbReference type="NCBI Taxonomy" id="2052148"/>
    <lineage>
        <taxon>Bacteria</taxon>
        <taxon>Bacteria division WOR-3</taxon>
    </lineage>
</organism>
<reference evidence="9" key="1">
    <citation type="journal article" date="2020" name="mSystems">
        <title>Genome- and Community-Level Interaction Insights into Carbon Utilization and Element Cycling Functions of Hydrothermarchaeota in Hydrothermal Sediment.</title>
        <authorList>
            <person name="Zhou Z."/>
            <person name="Liu Y."/>
            <person name="Xu W."/>
            <person name="Pan J."/>
            <person name="Luo Z.H."/>
            <person name="Li M."/>
        </authorList>
    </citation>
    <scope>NUCLEOTIDE SEQUENCE [LARGE SCALE GENOMIC DNA]</scope>
    <source>
        <strain evidence="9">SpSt-265</strain>
    </source>
</reference>
<feature type="transmembrane region" description="Helical" evidence="8">
    <location>
        <begin position="7"/>
        <end position="38"/>
    </location>
</feature>
<feature type="transmembrane region" description="Helical" evidence="8">
    <location>
        <begin position="83"/>
        <end position="101"/>
    </location>
</feature>
<keyword evidence="7 8" id="KW-0472">Membrane</keyword>
<comment type="caution">
    <text evidence="9">The sequence shown here is derived from an EMBL/GenBank/DDBJ whole genome shotgun (WGS) entry which is preliminary data.</text>
</comment>
<keyword evidence="4 8" id="KW-0812">Transmembrane</keyword>
<evidence type="ECO:0000256" key="8">
    <source>
        <dbReference type="SAM" id="Phobius"/>
    </source>
</evidence>
<sequence>MRRLFTIMILYCSFIIQTAILLGGPDLSLLILITLALYEDKVTSTLAGFLIGFCFDLIVPYKLGVNMFSLSIIGYFVNIMRSFFYRSFWQPIVFALVGILIKNSFLLINGMPLSLSSLLITALLTLSFSLPVERTMYKLFFQNK</sequence>
<dbReference type="GO" id="GO:0008360">
    <property type="term" value="P:regulation of cell shape"/>
    <property type="evidence" value="ECO:0007669"/>
    <property type="project" value="UniProtKB-KW"/>
</dbReference>
<evidence type="ECO:0000256" key="1">
    <source>
        <dbReference type="ARBA" id="ARBA00004651"/>
    </source>
</evidence>
<protein>
    <submittedName>
        <fullName evidence="9">Rod shape-determining protein MreD</fullName>
    </submittedName>
</protein>
<comment type="subcellular location">
    <subcellularLocation>
        <location evidence="1">Cell membrane</location>
        <topology evidence="1">Multi-pass membrane protein</topology>
    </subcellularLocation>
</comment>
<evidence type="ECO:0000256" key="2">
    <source>
        <dbReference type="ARBA" id="ARBA00007776"/>
    </source>
</evidence>
<name>A0A7C1NNM9_UNCW3</name>
<dbReference type="AlphaFoldDB" id="A0A7C1NNM9"/>
<dbReference type="EMBL" id="DSLG01000002">
    <property type="protein sequence ID" value="HEA86716.1"/>
    <property type="molecule type" value="Genomic_DNA"/>
</dbReference>
<evidence type="ECO:0000256" key="6">
    <source>
        <dbReference type="ARBA" id="ARBA00022989"/>
    </source>
</evidence>
<evidence type="ECO:0000256" key="4">
    <source>
        <dbReference type="ARBA" id="ARBA00022692"/>
    </source>
</evidence>
<dbReference type="NCBIfam" id="TIGR03426">
    <property type="entry name" value="shape_MreD"/>
    <property type="match status" value="1"/>
</dbReference>
<evidence type="ECO:0000256" key="7">
    <source>
        <dbReference type="ARBA" id="ARBA00023136"/>
    </source>
</evidence>
<dbReference type="InterPro" id="IPR007227">
    <property type="entry name" value="Cell_shape_determining_MreD"/>
</dbReference>
<keyword evidence="3" id="KW-1003">Cell membrane</keyword>
<evidence type="ECO:0000256" key="5">
    <source>
        <dbReference type="ARBA" id="ARBA00022960"/>
    </source>
</evidence>
<accession>A0A7C1NNM9</accession>
<dbReference type="GO" id="GO:0005886">
    <property type="term" value="C:plasma membrane"/>
    <property type="evidence" value="ECO:0007669"/>
    <property type="project" value="UniProtKB-SubCell"/>
</dbReference>
<proteinExistence type="inferred from homology"/>
<feature type="transmembrane region" description="Helical" evidence="8">
    <location>
        <begin position="113"/>
        <end position="132"/>
    </location>
</feature>
<keyword evidence="5" id="KW-0133">Cell shape</keyword>
<keyword evidence="6 8" id="KW-1133">Transmembrane helix</keyword>
<comment type="similarity">
    <text evidence="2">Belongs to the MreD family.</text>
</comment>
<dbReference type="Pfam" id="PF04093">
    <property type="entry name" value="MreD"/>
    <property type="match status" value="1"/>
</dbReference>
<evidence type="ECO:0000256" key="3">
    <source>
        <dbReference type="ARBA" id="ARBA00022475"/>
    </source>
</evidence>
<gene>
    <name evidence="9" type="primary">mreD</name>
    <name evidence="9" type="ORF">ENP94_01735</name>
</gene>